<name>A0A5B0GJD2_9BURK</name>
<evidence type="ECO:0000313" key="3">
    <source>
        <dbReference type="Proteomes" id="UP000325273"/>
    </source>
</evidence>
<keyword evidence="3" id="KW-1185">Reference proteome</keyword>
<dbReference type="RefSeq" id="WP_149674730.1">
    <property type="nucleotide sequence ID" value="NZ_VTUZ01000037.1"/>
</dbReference>
<feature type="chain" id="PRO_5023085702" evidence="1">
    <location>
        <begin position="30"/>
        <end position="264"/>
    </location>
</feature>
<keyword evidence="1" id="KW-0732">Signal</keyword>
<protein>
    <submittedName>
        <fullName evidence="2">Uncharacterized protein</fullName>
    </submittedName>
</protein>
<dbReference type="EMBL" id="VTUZ01000037">
    <property type="protein sequence ID" value="KAA1002608.1"/>
    <property type="molecule type" value="Genomic_DNA"/>
</dbReference>
<reference evidence="2 3" key="1">
    <citation type="submission" date="2019-08" db="EMBL/GenBank/DDBJ databases">
        <title>Paraburkholderia sp. DCY113.</title>
        <authorList>
            <person name="Kang J."/>
        </authorList>
    </citation>
    <scope>NUCLEOTIDE SEQUENCE [LARGE SCALE GENOMIC DNA]</scope>
    <source>
        <strain evidence="2 3">DCY113</strain>
    </source>
</reference>
<sequence length="264" mass="28939">MKHSRTFLRVLVDLAAPCLAMTTGPAALANDVAPLTITVGEAVRHMKMSHEAIPYGVPASFGWHTKPVVQDIDATARNFRAMTGWGQIFRADGTKPISLRVSLRNLRTYVLTTSGDLKLVQSENSFDGAQFQTDYADNRHTKANIGRDAGGNTVATTDPFAAFHFWPNSRRAEIDPQTVRGVIVTLEAKLDPEAGSTKADLSKRVVLSVGADYWLAADSEWDKYRTNLGLGVGRFEYVGTQWKCFTMTTITRADAQILSTAILC</sequence>
<dbReference type="AlphaFoldDB" id="A0A5B0GJD2"/>
<proteinExistence type="predicted"/>
<evidence type="ECO:0000256" key="1">
    <source>
        <dbReference type="SAM" id="SignalP"/>
    </source>
</evidence>
<accession>A0A5B0GJD2</accession>
<feature type="signal peptide" evidence="1">
    <location>
        <begin position="1"/>
        <end position="29"/>
    </location>
</feature>
<evidence type="ECO:0000313" key="2">
    <source>
        <dbReference type="EMBL" id="KAA1002608.1"/>
    </source>
</evidence>
<comment type="caution">
    <text evidence="2">The sequence shown here is derived from an EMBL/GenBank/DDBJ whole genome shotgun (WGS) entry which is preliminary data.</text>
</comment>
<dbReference type="Proteomes" id="UP000325273">
    <property type="component" value="Unassembled WGS sequence"/>
</dbReference>
<organism evidence="2 3">
    <name type="scientific">Paraburkholderia panacisoli</name>
    <dbReference type="NCBI Taxonomy" id="2603818"/>
    <lineage>
        <taxon>Bacteria</taxon>
        <taxon>Pseudomonadati</taxon>
        <taxon>Pseudomonadota</taxon>
        <taxon>Betaproteobacteria</taxon>
        <taxon>Burkholderiales</taxon>
        <taxon>Burkholderiaceae</taxon>
        <taxon>Paraburkholderia</taxon>
    </lineage>
</organism>
<gene>
    <name evidence="2" type="ORF">FVF58_37510</name>
</gene>